<sequence>MDLVYDSSSYQKRRYLPVTISHRETIFCANVLTSLIHERALEAHYESMRTRKIIPRALRGITRHIILMTRIPVGLGN</sequence>
<dbReference type="AlphaFoldDB" id="A0A0P1AIR0"/>
<name>A0A0P1AIR0_PLAHL</name>
<dbReference type="Proteomes" id="UP000054928">
    <property type="component" value="Unassembled WGS sequence"/>
</dbReference>
<reference evidence="2" key="1">
    <citation type="submission" date="2014-09" db="EMBL/GenBank/DDBJ databases">
        <authorList>
            <person name="Sharma Rahul"/>
            <person name="Thines Marco"/>
        </authorList>
    </citation>
    <scope>NUCLEOTIDE SEQUENCE [LARGE SCALE GENOMIC DNA]</scope>
</reference>
<keyword evidence="2" id="KW-1185">Reference proteome</keyword>
<proteinExistence type="predicted"/>
<accession>A0A0P1AIR0</accession>
<evidence type="ECO:0000313" key="2">
    <source>
        <dbReference type="Proteomes" id="UP000054928"/>
    </source>
</evidence>
<evidence type="ECO:0000313" key="1">
    <source>
        <dbReference type="EMBL" id="CEG40399.1"/>
    </source>
</evidence>
<protein>
    <submittedName>
        <fullName evidence="1">Uncharacterized protein</fullName>
    </submittedName>
</protein>
<dbReference type="GeneID" id="36405657"/>
<dbReference type="EMBL" id="CCYD01000482">
    <property type="protein sequence ID" value="CEG40399.1"/>
    <property type="molecule type" value="Genomic_DNA"/>
</dbReference>
<organism evidence="1 2">
    <name type="scientific">Plasmopara halstedii</name>
    <name type="common">Downy mildew of sunflower</name>
    <dbReference type="NCBI Taxonomy" id="4781"/>
    <lineage>
        <taxon>Eukaryota</taxon>
        <taxon>Sar</taxon>
        <taxon>Stramenopiles</taxon>
        <taxon>Oomycota</taxon>
        <taxon>Peronosporomycetes</taxon>
        <taxon>Peronosporales</taxon>
        <taxon>Peronosporaceae</taxon>
        <taxon>Plasmopara</taxon>
    </lineage>
</organism>
<dbReference type="RefSeq" id="XP_024576768.1">
    <property type="nucleotide sequence ID" value="XM_024726053.1"/>
</dbReference>